<protein>
    <recommendedName>
        <fullName evidence="3">MSHA biogenesis protein MshK</fullName>
    </recommendedName>
</protein>
<comment type="caution">
    <text evidence="1">The sequence shown here is derived from an EMBL/GenBank/DDBJ whole genome shotgun (WGS) entry which is preliminary data.</text>
</comment>
<keyword evidence="2" id="KW-1185">Reference proteome</keyword>
<dbReference type="Proteomes" id="UP000321337">
    <property type="component" value="Unassembled WGS sequence"/>
</dbReference>
<dbReference type="EMBL" id="BKAD01000014">
    <property type="protein sequence ID" value="GEP30474.1"/>
    <property type="molecule type" value="Genomic_DNA"/>
</dbReference>
<accession>A0A512L7M8</accession>
<evidence type="ECO:0008006" key="3">
    <source>
        <dbReference type="Google" id="ProtNLM"/>
    </source>
</evidence>
<organism evidence="1 2">
    <name type="scientific">Sulfuriferula plumbiphila</name>
    <dbReference type="NCBI Taxonomy" id="171865"/>
    <lineage>
        <taxon>Bacteria</taxon>
        <taxon>Pseudomonadati</taxon>
        <taxon>Pseudomonadota</taxon>
        <taxon>Betaproteobacteria</taxon>
        <taxon>Nitrosomonadales</taxon>
        <taxon>Sulfuricellaceae</taxon>
        <taxon>Sulfuriferula</taxon>
    </lineage>
</organism>
<proteinExistence type="predicted"/>
<evidence type="ECO:0000313" key="1">
    <source>
        <dbReference type="EMBL" id="GEP30474.1"/>
    </source>
</evidence>
<sequence>MPSGPQLQSVRISARQRSAIISGQRVKVGDKLGDARVVMITENEVVLKGGSGLQTLKLFPDVGKRIILRSQHPEY</sequence>
<reference evidence="1 2" key="1">
    <citation type="submission" date="2019-07" db="EMBL/GenBank/DDBJ databases">
        <title>Whole genome shotgun sequence of Thiobacillus plumbophilus NBRC 107929.</title>
        <authorList>
            <person name="Hosoyama A."/>
            <person name="Uohara A."/>
            <person name="Ohji S."/>
            <person name="Ichikawa N."/>
        </authorList>
    </citation>
    <scope>NUCLEOTIDE SEQUENCE [LARGE SCALE GENOMIC DNA]</scope>
    <source>
        <strain evidence="1 2">NBRC 107929</strain>
    </source>
</reference>
<dbReference type="AlphaFoldDB" id="A0A512L7M8"/>
<name>A0A512L7M8_9PROT</name>
<evidence type="ECO:0000313" key="2">
    <source>
        <dbReference type="Proteomes" id="UP000321337"/>
    </source>
</evidence>
<gene>
    <name evidence="1" type="ORF">TPL01_16120</name>
</gene>